<evidence type="ECO:0000313" key="2">
    <source>
        <dbReference type="Proteomes" id="UP001218788"/>
    </source>
</evidence>
<reference evidence="1 2" key="1">
    <citation type="submission" date="2022-10" db="EMBL/GenBank/DDBJ databases">
        <title>Alteromonas sp. chi3 Genome sequencing.</title>
        <authorList>
            <person name="Park S."/>
        </authorList>
    </citation>
    <scope>NUCLEOTIDE SEQUENCE [LARGE SCALE GENOMIC DNA]</scope>
    <source>
        <strain evidence="2">chi3</strain>
    </source>
</reference>
<keyword evidence="2" id="KW-1185">Reference proteome</keyword>
<dbReference type="Pfam" id="PF11227">
    <property type="entry name" value="DUF3025"/>
    <property type="match status" value="1"/>
</dbReference>
<dbReference type="InterPro" id="IPR021390">
    <property type="entry name" value="DUF3025"/>
</dbReference>
<proteinExistence type="predicted"/>
<organism evidence="1 2">
    <name type="scientific">Alteromonas gilva</name>
    <dbReference type="NCBI Taxonomy" id="2987522"/>
    <lineage>
        <taxon>Bacteria</taxon>
        <taxon>Pseudomonadati</taxon>
        <taxon>Pseudomonadota</taxon>
        <taxon>Gammaproteobacteria</taxon>
        <taxon>Alteromonadales</taxon>
        <taxon>Alteromonadaceae</taxon>
        <taxon>Alteromonas/Salinimonas group</taxon>
        <taxon>Alteromonas</taxon>
    </lineage>
</organism>
<dbReference type="EMBL" id="JAQQXP010000001">
    <property type="protein sequence ID" value="MDC8831603.1"/>
    <property type="molecule type" value="Genomic_DNA"/>
</dbReference>
<protein>
    <submittedName>
        <fullName evidence="1">DUF3025 domain-containing protein</fullName>
    </submittedName>
</protein>
<name>A0ABT5L3J2_9ALTE</name>
<evidence type="ECO:0000313" key="1">
    <source>
        <dbReference type="EMBL" id="MDC8831603.1"/>
    </source>
</evidence>
<gene>
    <name evidence="1" type="ORF">OIK42_12615</name>
</gene>
<comment type="caution">
    <text evidence="1">The sequence shown here is derived from an EMBL/GenBank/DDBJ whole genome shotgun (WGS) entry which is preliminary data.</text>
</comment>
<dbReference type="RefSeq" id="WP_273641002.1">
    <property type="nucleotide sequence ID" value="NZ_JAQQXP010000001.1"/>
</dbReference>
<accession>A0ABT5L3J2</accession>
<dbReference type="Proteomes" id="UP001218788">
    <property type="component" value="Unassembled WGS sequence"/>
</dbReference>
<sequence length="276" mass="31625">MNATDKPTVPVDTLLALFGAERSELPAIAQLNQWARQWQTHWQGPQFVAEQSVELTNRYYEVFIAEEQKVPTREHNWHDAYNALMWIVFPRAKQLLNQWHCDEIARFGVHPRSPRRNRLTHFDECGVVIAVPEGQLEAANDCLQQLANHQWQKVFIDSQQVWGELLHPAIFGHALYEMLMAPFIGLTGKWLAVVVPAEFAAQSIQQQYAMLDEALVKRLTLFDGLADKRTLKPLPLLGVPGWYHQQTAAFYSNTDYFRPLTQNAPATNQLPLTTVN</sequence>